<sequence>MLKLSKAAILVSVVTVGFTLPAKADVSEALANICTIVKADDKAELRKKLRTMQSDYNMKLRDYYSGITCDGNSLIRTALLNNAVETGSLMIKKMPGSALQAPEQDGKTLTVWIEEKGLQSNPIVSQLNERI</sequence>
<proteinExistence type="predicted"/>
<comment type="caution">
    <text evidence="2">The sequence shown here is derived from an EMBL/GenBank/DDBJ whole genome shotgun (WGS) entry which is preliminary data.</text>
</comment>
<name>A0A3N5Y3U1_9ALTE</name>
<dbReference type="AlphaFoldDB" id="A0A3N5Y3U1"/>
<dbReference type="Proteomes" id="UP000275281">
    <property type="component" value="Unassembled WGS sequence"/>
</dbReference>
<evidence type="ECO:0000313" key="3">
    <source>
        <dbReference type="Proteomes" id="UP000275281"/>
    </source>
</evidence>
<reference evidence="2 3" key="1">
    <citation type="submission" date="2018-11" db="EMBL/GenBank/DDBJ databases">
        <authorList>
            <person name="Ye M.-Q."/>
            <person name="Du Z.-J."/>
        </authorList>
    </citation>
    <scope>NUCLEOTIDE SEQUENCE [LARGE SCALE GENOMIC DNA]</scope>
    <source>
        <strain evidence="2 3">U0105</strain>
    </source>
</reference>
<dbReference type="Pfam" id="PF12514">
    <property type="entry name" value="DUF3718"/>
    <property type="match status" value="1"/>
</dbReference>
<protein>
    <submittedName>
        <fullName evidence="2">DUF3718 domain-containing protein</fullName>
    </submittedName>
</protein>
<gene>
    <name evidence="2" type="ORF">DRW07_04445</name>
</gene>
<evidence type="ECO:0000313" key="2">
    <source>
        <dbReference type="EMBL" id="RPJ68652.1"/>
    </source>
</evidence>
<dbReference type="OrthoDB" id="6197363at2"/>
<organism evidence="2 3">
    <name type="scientific">Alteromonas sediminis</name>
    <dbReference type="NCBI Taxonomy" id="2259342"/>
    <lineage>
        <taxon>Bacteria</taxon>
        <taxon>Pseudomonadati</taxon>
        <taxon>Pseudomonadota</taxon>
        <taxon>Gammaproteobacteria</taxon>
        <taxon>Alteromonadales</taxon>
        <taxon>Alteromonadaceae</taxon>
        <taxon>Alteromonas/Salinimonas group</taxon>
        <taxon>Alteromonas</taxon>
    </lineage>
</organism>
<evidence type="ECO:0000256" key="1">
    <source>
        <dbReference type="SAM" id="SignalP"/>
    </source>
</evidence>
<keyword evidence="1" id="KW-0732">Signal</keyword>
<feature type="signal peptide" evidence="1">
    <location>
        <begin position="1"/>
        <end position="24"/>
    </location>
</feature>
<dbReference type="InterPro" id="IPR022193">
    <property type="entry name" value="DUF3718"/>
</dbReference>
<accession>A0A3N5Y3U1</accession>
<keyword evidence="3" id="KW-1185">Reference proteome</keyword>
<feature type="chain" id="PRO_5018064196" evidence="1">
    <location>
        <begin position="25"/>
        <end position="131"/>
    </location>
</feature>
<dbReference type="RefSeq" id="WP_124026653.1">
    <property type="nucleotide sequence ID" value="NZ_JBHRSN010000005.1"/>
</dbReference>
<dbReference type="EMBL" id="RPOK01000001">
    <property type="protein sequence ID" value="RPJ68652.1"/>
    <property type="molecule type" value="Genomic_DNA"/>
</dbReference>